<comment type="caution">
    <text evidence="6">The sequence shown here is derived from an EMBL/GenBank/DDBJ whole genome shotgun (WGS) entry which is preliminary data.</text>
</comment>
<dbReference type="Pfam" id="PF03466">
    <property type="entry name" value="LysR_substrate"/>
    <property type="match status" value="1"/>
</dbReference>
<feature type="domain" description="HTH lysR-type" evidence="5">
    <location>
        <begin position="20"/>
        <end position="77"/>
    </location>
</feature>
<gene>
    <name evidence="6" type="ORF">FO013_20025</name>
</gene>
<name>A0A556C4N5_BREAU</name>
<keyword evidence="3" id="KW-0238">DNA-binding</keyword>
<dbReference type="Pfam" id="PF00126">
    <property type="entry name" value="HTH_1"/>
    <property type="match status" value="1"/>
</dbReference>
<comment type="similarity">
    <text evidence="1">Belongs to the LysR transcriptional regulatory family.</text>
</comment>
<accession>A0A556C4N5</accession>
<dbReference type="InterPro" id="IPR036388">
    <property type="entry name" value="WH-like_DNA-bd_sf"/>
</dbReference>
<dbReference type="InterPro" id="IPR000847">
    <property type="entry name" value="LysR_HTH_N"/>
</dbReference>
<dbReference type="OrthoDB" id="3673085at2"/>
<dbReference type="Gene3D" id="3.40.190.10">
    <property type="entry name" value="Periplasmic binding protein-like II"/>
    <property type="match status" value="2"/>
</dbReference>
<dbReference type="EMBL" id="VLTK01000017">
    <property type="protein sequence ID" value="TSI12425.1"/>
    <property type="molecule type" value="Genomic_DNA"/>
</dbReference>
<evidence type="ECO:0000256" key="3">
    <source>
        <dbReference type="ARBA" id="ARBA00023125"/>
    </source>
</evidence>
<evidence type="ECO:0000313" key="7">
    <source>
        <dbReference type="Proteomes" id="UP000316406"/>
    </source>
</evidence>
<keyword evidence="4" id="KW-0804">Transcription</keyword>
<evidence type="ECO:0000256" key="2">
    <source>
        <dbReference type="ARBA" id="ARBA00023015"/>
    </source>
</evidence>
<proteinExistence type="inferred from homology"/>
<dbReference type="PANTHER" id="PTHR30346">
    <property type="entry name" value="TRANSCRIPTIONAL DUAL REGULATOR HCAR-RELATED"/>
    <property type="match status" value="1"/>
</dbReference>
<dbReference type="InterPro" id="IPR036390">
    <property type="entry name" value="WH_DNA-bd_sf"/>
</dbReference>
<dbReference type="AlphaFoldDB" id="A0A556C4N5"/>
<reference evidence="6 7" key="1">
    <citation type="submission" date="2019-07" db="EMBL/GenBank/DDBJ databases">
        <title>Draft genome sequence of Brevibacterium aurantiacum XU54 isolated from Xinjiang China.</title>
        <authorList>
            <person name="Xu X."/>
        </authorList>
    </citation>
    <scope>NUCLEOTIDE SEQUENCE [LARGE SCALE GENOMIC DNA]</scope>
    <source>
        <strain evidence="6 7">XU54</strain>
    </source>
</reference>
<evidence type="ECO:0000259" key="5">
    <source>
        <dbReference type="PROSITE" id="PS50931"/>
    </source>
</evidence>
<dbReference type="Gene3D" id="1.10.10.10">
    <property type="entry name" value="Winged helix-like DNA-binding domain superfamily/Winged helix DNA-binding domain"/>
    <property type="match status" value="1"/>
</dbReference>
<dbReference type="RefSeq" id="WP_143924327.1">
    <property type="nucleotide sequence ID" value="NZ_VLTK01000017.1"/>
</dbReference>
<protein>
    <submittedName>
        <fullName evidence="6">LysR family transcriptional regulator</fullName>
    </submittedName>
</protein>
<dbReference type="SUPFAM" id="SSF46785">
    <property type="entry name" value="Winged helix' DNA-binding domain"/>
    <property type="match status" value="1"/>
</dbReference>
<dbReference type="PANTHER" id="PTHR30346:SF28">
    <property type="entry name" value="HTH-TYPE TRANSCRIPTIONAL REGULATOR CYNR"/>
    <property type="match status" value="1"/>
</dbReference>
<evidence type="ECO:0000256" key="4">
    <source>
        <dbReference type="ARBA" id="ARBA00023163"/>
    </source>
</evidence>
<keyword evidence="2" id="KW-0805">Transcription regulation</keyword>
<keyword evidence="7" id="KW-1185">Reference proteome</keyword>
<dbReference type="PROSITE" id="PS50931">
    <property type="entry name" value="HTH_LYSR"/>
    <property type="match status" value="1"/>
</dbReference>
<dbReference type="InterPro" id="IPR005119">
    <property type="entry name" value="LysR_subst-bd"/>
</dbReference>
<dbReference type="Proteomes" id="UP000316406">
    <property type="component" value="Unassembled WGS sequence"/>
</dbReference>
<organism evidence="6 7">
    <name type="scientific">Brevibacterium aurantiacum</name>
    <dbReference type="NCBI Taxonomy" id="273384"/>
    <lineage>
        <taxon>Bacteria</taxon>
        <taxon>Bacillati</taxon>
        <taxon>Actinomycetota</taxon>
        <taxon>Actinomycetes</taxon>
        <taxon>Micrococcales</taxon>
        <taxon>Brevibacteriaceae</taxon>
        <taxon>Brevibacterium</taxon>
    </lineage>
</organism>
<dbReference type="GO" id="GO:0003677">
    <property type="term" value="F:DNA binding"/>
    <property type="evidence" value="ECO:0007669"/>
    <property type="project" value="UniProtKB-KW"/>
</dbReference>
<evidence type="ECO:0000313" key="6">
    <source>
        <dbReference type="EMBL" id="TSI12425.1"/>
    </source>
</evidence>
<dbReference type="GO" id="GO:0032993">
    <property type="term" value="C:protein-DNA complex"/>
    <property type="evidence" value="ECO:0007669"/>
    <property type="project" value="TreeGrafter"/>
</dbReference>
<evidence type="ECO:0000256" key="1">
    <source>
        <dbReference type="ARBA" id="ARBA00009437"/>
    </source>
</evidence>
<dbReference type="SUPFAM" id="SSF53850">
    <property type="entry name" value="Periplasmic binding protein-like II"/>
    <property type="match status" value="1"/>
</dbReference>
<dbReference type="GO" id="GO:0003700">
    <property type="term" value="F:DNA-binding transcription factor activity"/>
    <property type="evidence" value="ECO:0007669"/>
    <property type="project" value="InterPro"/>
</dbReference>
<sequence>MCLVLLICTGRNPAILDSMLNMDWLHCLIELDRTGSVSGAARALHVTPSAVSQRLKALSRALGIEVVTSSTSGSSCTEAGRVLVQHGLQALSQLTAAEEAARALASTQQHEIAVACFPSGVGSLLPRIMKRISNEDEQLRVRFDVMTSHEIVKALQDGSVDIGLLARYPLDDPAGQGLHEVQLGRDELQVVLPREHSLALTDAVDLSDLEGVPIIVEGKNSQSCRSFLQTCDAEGVNPKVVAYSPDAGVAIEMVAQGTGIAIVPGLAMSWTAPNMVLRRLRPEVSRSIVVSCRTESAERPQTLAFTVAAHTSWRAYELISRMDRHSPPYS</sequence>